<dbReference type="InterPro" id="IPR029787">
    <property type="entry name" value="Nucleotide_cyclase"/>
</dbReference>
<evidence type="ECO:0000256" key="1">
    <source>
        <dbReference type="SAM" id="Phobius"/>
    </source>
</evidence>
<dbReference type="PANTHER" id="PTHR46663">
    <property type="entry name" value="DIGUANYLATE CYCLASE DGCT-RELATED"/>
    <property type="match status" value="1"/>
</dbReference>
<dbReference type="PROSITE" id="PS50887">
    <property type="entry name" value="GGDEF"/>
    <property type="match status" value="1"/>
</dbReference>
<dbReference type="CDD" id="cd01949">
    <property type="entry name" value="GGDEF"/>
    <property type="match status" value="1"/>
</dbReference>
<dbReference type="InterPro" id="IPR000160">
    <property type="entry name" value="GGDEF_dom"/>
</dbReference>
<dbReference type="SUPFAM" id="SSF55073">
    <property type="entry name" value="Nucleotide cyclase"/>
    <property type="match status" value="1"/>
</dbReference>
<feature type="transmembrane region" description="Helical" evidence="1">
    <location>
        <begin position="167"/>
        <end position="187"/>
    </location>
</feature>
<dbReference type="PANTHER" id="PTHR46663:SF4">
    <property type="entry name" value="DIGUANYLATE CYCLASE DGCT-RELATED"/>
    <property type="match status" value="1"/>
</dbReference>
<feature type="transmembrane region" description="Helical" evidence="1">
    <location>
        <begin position="142"/>
        <end position="161"/>
    </location>
</feature>
<dbReference type="Pfam" id="PF00990">
    <property type="entry name" value="GGDEF"/>
    <property type="match status" value="1"/>
</dbReference>
<accession>A0ABQ4SSP9</accession>
<feature type="transmembrane region" description="Helical" evidence="1">
    <location>
        <begin position="18"/>
        <end position="41"/>
    </location>
</feature>
<dbReference type="InterPro" id="IPR043128">
    <property type="entry name" value="Rev_trsase/Diguanyl_cyclase"/>
</dbReference>
<reference evidence="3" key="1">
    <citation type="journal article" date="2021" name="Front. Microbiol.">
        <title>Comprehensive Comparative Genomics and Phenotyping of Methylobacterium Species.</title>
        <authorList>
            <person name="Alessa O."/>
            <person name="Ogura Y."/>
            <person name="Fujitani Y."/>
            <person name="Takami H."/>
            <person name="Hayashi T."/>
            <person name="Sahin N."/>
            <person name="Tani A."/>
        </authorList>
    </citation>
    <scope>NUCLEOTIDE SEQUENCE</scope>
    <source>
        <strain evidence="3">LMG 23639</strain>
    </source>
</reference>
<dbReference type="RefSeq" id="WP_238273530.1">
    <property type="nucleotide sequence ID" value="NZ_BPQR01000001.1"/>
</dbReference>
<keyword evidence="4" id="KW-1185">Reference proteome</keyword>
<dbReference type="Proteomes" id="UP001055102">
    <property type="component" value="Unassembled WGS sequence"/>
</dbReference>
<dbReference type="NCBIfam" id="TIGR00254">
    <property type="entry name" value="GGDEF"/>
    <property type="match status" value="1"/>
</dbReference>
<dbReference type="Gene3D" id="3.30.70.270">
    <property type="match status" value="1"/>
</dbReference>
<evidence type="ECO:0000313" key="3">
    <source>
        <dbReference type="EMBL" id="GJE04809.1"/>
    </source>
</evidence>
<gene>
    <name evidence="3" type="ORF">AOPFMNJM_0101</name>
</gene>
<keyword evidence="1" id="KW-0472">Membrane</keyword>
<dbReference type="SMART" id="SM00267">
    <property type="entry name" value="GGDEF"/>
    <property type="match status" value="1"/>
</dbReference>
<organism evidence="3 4">
    <name type="scientific">Methylobacterium jeotgali</name>
    <dbReference type="NCBI Taxonomy" id="381630"/>
    <lineage>
        <taxon>Bacteria</taxon>
        <taxon>Pseudomonadati</taxon>
        <taxon>Pseudomonadota</taxon>
        <taxon>Alphaproteobacteria</taxon>
        <taxon>Hyphomicrobiales</taxon>
        <taxon>Methylobacteriaceae</taxon>
        <taxon>Methylobacterium</taxon>
    </lineage>
</organism>
<dbReference type="InterPro" id="IPR052163">
    <property type="entry name" value="DGC-Regulatory_Protein"/>
</dbReference>
<feature type="transmembrane region" description="Helical" evidence="1">
    <location>
        <begin position="47"/>
        <end position="68"/>
    </location>
</feature>
<name>A0ABQ4SSP9_9HYPH</name>
<feature type="transmembrane region" description="Helical" evidence="1">
    <location>
        <begin position="115"/>
        <end position="135"/>
    </location>
</feature>
<protein>
    <recommendedName>
        <fullName evidence="2">GGDEF domain-containing protein</fullName>
    </recommendedName>
</protein>
<keyword evidence="1" id="KW-1133">Transmembrane helix</keyword>
<evidence type="ECO:0000259" key="2">
    <source>
        <dbReference type="PROSITE" id="PS50887"/>
    </source>
</evidence>
<dbReference type="EMBL" id="BPQR01000001">
    <property type="protein sequence ID" value="GJE04809.1"/>
    <property type="molecule type" value="Genomic_DNA"/>
</dbReference>
<comment type="caution">
    <text evidence="3">The sequence shown here is derived from an EMBL/GenBank/DDBJ whole genome shotgun (WGS) entry which is preliminary data.</text>
</comment>
<reference evidence="3" key="2">
    <citation type="submission" date="2021-08" db="EMBL/GenBank/DDBJ databases">
        <authorList>
            <person name="Tani A."/>
            <person name="Ola A."/>
            <person name="Ogura Y."/>
            <person name="Katsura K."/>
            <person name="Hayashi T."/>
        </authorList>
    </citation>
    <scope>NUCLEOTIDE SEQUENCE</scope>
    <source>
        <strain evidence="3">LMG 23639</strain>
    </source>
</reference>
<sequence>MFALHESEDVYKALVADLAYAAVPTAVMGATIVVVGSFAWSETRDPAVFAATLLGCFASLAKLVLTILQGRRNQAGVLGLAETRWIELAHAVITAFVALSVGSLGSLLFQQSNLPLQMLGTGLIFGYCAGVVARVSIRPRIAAMAILIAVLPGIVSAALFGDPAHGIVAGVFLTFLLGGMESVAHIYRNASRRITMQLQMAALARRDPLTDLANRLGLRERFDALARPAGRLVAIHAFDLDGFKGVNDRHGHAAGDALLRAIAVRARSLSRGDDIVARIGGDEFVFVQTGLTHAREAGGLARRLHAVLTEPCRIGGTEHRIGVSLGYEVAPAEAADLDTLSGLADHASYVAKRRGGGIVEAGADRGGHEKLAGLRLLAS</sequence>
<feature type="domain" description="GGDEF" evidence="2">
    <location>
        <begin position="231"/>
        <end position="364"/>
    </location>
</feature>
<proteinExistence type="predicted"/>
<keyword evidence="1" id="KW-0812">Transmembrane</keyword>
<evidence type="ECO:0000313" key="4">
    <source>
        <dbReference type="Proteomes" id="UP001055102"/>
    </source>
</evidence>
<feature type="transmembrane region" description="Helical" evidence="1">
    <location>
        <begin position="88"/>
        <end position="109"/>
    </location>
</feature>